<dbReference type="Pfam" id="PF01636">
    <property type="entry name" value="APH"/>
    <property type="match status" value="1"/>
</dbReference>
<dbReference type="InterPro" id="IPR014255">
    <property type="entry name" value="Spore_coat_CotS"/>
</dbReference>
<keyword evidence="2" id="KW-0167">Capsid protein</keyword>
<dbReference type="InterPro" id="IPR011009">
    <property type="entry name" value="Kinase-like_dom_sf"/>
</dbReference>
<evidence type="ECO:0000313" key="2">
    <source>
        <dbReference type="EMBL" id="HIR89244.1"/>
    </source>
</evidence>
<accession>A0A9D1EFA4</accession>
<name>A0A9D1EFA4_9FIRM</name>
<evidence type="ECO:0000313" key="3">
    <source>
        <dbReference type="Proteomes" id="UP000824201"/>
    </source>
</evidence>
<dbReference type="InterPro" id="IPR002575">
    <property type="entry name" value="Aminoglycoside_PTrfase"/>
</dbReference>
<dbReference type="PANTHER" id="PTHR39179:SF1">
    <property type="entry name" value="SPORE COAT PROTEIN I"/>
    <property type="match status" value="1"/>
</dbReference>
<keyword evidence="2" id="KW-0946">Virion</keyword>
<dbReference type="NCBIfam" id="TIGR02906">
    <property type="entry name" value="spore_CotS"/>
    <property type="match status" value="1"/>
</dbReference>
<gene>
    <name evidence="2" type="ORF">IAC96_09860</name>
</gene>
<dbReference type="SUPFAM" id="SSF56112">
    <property type="entry name" value="Protein kinase-like (PK-like)"/>
    <property type="match status" value="1"/>
</dbReference>
<dbReference type="GO" id="GO:0042601">
    <property type="term" value="C:endospore-forming forespore"/>
    <property type="evidence" value="ECO:0007669"/>
    <property type="project" value="TreeGrafter"/>
</dbReference>
<feature type="domain" description="Aminoglycoside phosphotransferase" evidence="1">
    <location>
        <begin position="94"/>
        <end position="277"/>
    </location>
</feature>
<dbReference type="AlphaFoldDB" id="A0A9D1EFA4"/>
<protein>
    <submittedName>
        <fullName evidence="2">CotS family spore coat protein</fullName>
    </submittedName>
</protein>
<dbReference type="InterPro" id="IPR047175">
    <property type="entry name" value="CotS-like"/>
</dbReference>
<reference evidence="2" key="1">
    <citation type="submission" date="2020-10" db="EMBL/GenBank/DDBJ databases">
        <authorList>
            <person name="Gilroy R."/>
        </authorList>
    </citation>
    <scope>NUCLEOTIDE SEQUENCE</scope>
    <source>
        <strain evidence="2">ChiW13-3771</strain>
    </source>
</reference>
<evidence type="ECO:0000259" key="1">
    <source>
        <dbReference type="Pfam" id="PF01636"/>
    </source>
</evidence>
<organism evidence="2 3">
    <name type="scientific">Candidatus Fimimorpha faecalis</name>
    <dbReference type="NCBI Taxonomy" id="2840824"/>
    <lineage>
        <taxon>Bacteria</taxon>
        <taxon>Bacillati</taxon>
        <taxon>Bacillota</taxon>
        <taxon>Clostridia</taxon>
        <taxon>Eubacteriales</taxon>
        <taxon>Candidatus Fimimorpha</taxon>
    </lineage>
</organism>
<reference evidence="2" key="2">
    <citation type="journal article" date="2021" name="PeerJ">
        <title>Extensive microbial diversity within the chicken gut microbiome revealed by metagenomics and culture.</title>
        <authorList>
            <person name="Gilroy R."/>
            <person name="Ravi A."/>
            <person name="Getino M."/>
            <person name="Pursley I."/>
            <person name="Horton D.L."/>
            <person name="Alikhan N.F."/>
            <person name="Baker D."/>
            <person name="Gharbi K."/>
            <person name="Hall N."/>
            <person name="Watson M."/>
            <person name="Adriaenssens E.M."/>
            <person name="Foster-Nyarko E."/>
            <person name="Jarju S."/>
            <person name="Secka A."/>
            <person name="Antonio M."/>
            <person name="Oren A."/>
            <person name="Chaudhuri R.R."/>
            <person name="La Ragione R."/>
            <person name="Hildebrand F."/>
            <person name="Pallen M.J."/>
        </authorList>
    </citation>
    <scope>NUCLEOTIDE SEQUENCE</scope>
    <source>
        <strain evidence="2">ChiW13-3771</strain>
    </source>
</reference>
<dbReference type="EMBL" id="DVHN01000126">
    <property type="protein sequence ID" value="HIR89244.1"/>
    <property type="molecule type" value="Genomic_DNA"/>
</dbReference>
<dbReference type="Gene3D" id="3.90.1200.10">
    <property type="match status" value="1"/>
</dbReference>
<dbReference type="PANTHER" id="PTHR39179">
    <property type="entry name" value="SPORE COAT PROTEIN I"/>
    <property type="match status" value="1"/>
</dbReference>
<comment type="caution">
    <text evidence="2">The sequence shown here is derived from an EMBL/GenBank/DDBJ whole genome shotgun (WGS) entry which is preliminary data.</text>
</comment>
<dbReference type="Gene3D" id="3.30.200.20">
    <property type="entry name" value="Phosphorylase Kinase, domain 1"/>
    <property type="match status" value="1"/>
</dbReference>
<proteinExistence type="predicted"/>
<sequence>MNDWGKSVLEQYDVEVRSTRKGRGALLCETNQGLMILQEYMGSIQRMEEESRVLNFLLDKGGMSVDVCIRDKNGKTYAENKEGIRYVLKKWYDYTECNVNSRSELEMAVRTLAKLHMLLRHVDVISADEAENKRKERGELSHSTEIHNSLLEEYEKHNRELRRVRSFIRNKKKKTAFELCIVESFDEMFAQAEEATEQLIHSNYQKLYTDARKQKQICHGSYHQHNILIKGSRIAVVNFQKFYMGIQLMDLYYFMRKVLEKHNWDVELGSILLEDYNRILPISKDEMKVLHAMFLYPEKYWKQMNFYYNTNKVWIPDKNLEKLKKAAEQKSIRAAFLKIL</sequence>
<dbReference type="Proteomes" id="UP000824201">
    <property type="component" value="Unassembled WGS sequence"/>
</dbReference>